<evidence type="ECO:0000313" key="1">
    <source>
        <dbReference type="EMBL" id="OLP84324.1"/>
    </source>
</evidence>
<organism evidence="1 2">
    <name type="scientific">Symbiodinium microadriaticum</name>
    <name type="common">Dinoflagellate</name>
    <name type="synonym">Zooxanthella microadriatica</name>
    <dbReference type="NCBI Taxonomy" id="2951"/>
    <lineage>
        <taxon>Eukaryota</taxon>
        <taxon>Sar</taxon>
        <taxon>Alveolata</taxon>
        <taxon>Dinophyceae</taxon>
        <taxon>Suessiales</taxon>
        <taxon>Symbiodiniaceae</taxon>
        <taxon>Symbiodinium</taxon>
    </lineage>
</organism>
<accession>A0A1Q9CN27</accession>
<dbReference type="EMBL" id="LSRX01001050">
    <property type="protein sequence ID" value="OLP84324.1"/>
    <property type="molecule type" value="Genomic_DNA"/>
</dbReference>
<dbReference type="OrthoDB" id="10541531at2759"/>
<protein>
    <submittedName>
        <fullName evidence="1">Uncharacterized protein</fullName>
    </submittedName>
</protein>
<gene>
    <name evidence="1" type="ORF">AK812_SmicGene34813</name>
</gene>
<evidence type="ECO:0000313" key="2">
    <source>
        <dbReference type="Proteomes" id="UP000186817"/>
    </source>
</evidence>
<proteinExistence type="predicted"/>
<comment type="caution">
    <text evidence="1">The sequence shown here is derived from an EMBL/GenBank/DDBJ whole genome shotgun (WGS) entry which is preliminary data.</text>
</comment>
<sequence>METSPKLCIDARAPPARRLQDYNASNGTYSNSTQAVQTFAQQTPFPVSCFTACPELALVNSSFKAIYDELSDASPTRTTEYLEAFATFGEHVSALFCQHRDLAACIASNPAALTGETWVRVFFVRRLAIHLGTVELVHCLAVRSPRVPEAARKPPAVVKTMQIRRAVQSRLLQTAGYGGYGTTGGYGGYSGSGTTVASLNFVVDFGGYGGYTGTANVASLTFSHYF</sequence>
<dbReference type="AlphaFoldDB" id="A0A1Q9CN27"/>
<keyword evidence="2" id="KW-1185">Reference proteome</keyword>
<name>A0A1Q9CN27_SYMMI</name>
<dbReference type="Proteomes" id="UP000186817">
    <property type="component" value="Unassembled WGS sequence"/>
</dbReference>
<reference evidence="1 2" key="1">
    <citation type="submission" date="2016-02" db="EMBL/GenBank/DDBJ databases">
        <title>Genome analysis of coral dinoflagellate symbionts highlights evolutionary adaptations to a symbiotic lifestyle.</title>
        <authorList>
            <person name="Aranda M."/>
            <person name="Li Y."/>
            <person name="Liew Y.J."/>
            <person name="Baumgarten S."/>
            <person name="Simakov O."/>
            <person name="Wilson M."/>
            <person name="Piel J."/>
            <person name="Ashoor H."/>
            <person name="Bougouffa S."/>
            <person name="Bajic V.B."/>
            <person name="Ryu T."/>
            <person name="Ravasi T."/>
            <person name="Bayer T."/>
            <person name="Micklem G."/>
            <person name="Kim H."/>
            <person name="Bhak J."/>
            <person name="Lajeunesse T.C."/>
            <person name="Voolstra C.R."/>
        </authorList>
    </citation>
    <scope>NUCLEOTIDE SEQUENCE [LARGE SCALE GENOMIC DNA]</scope>
    <source>
        <strain evidence="1 2">CCMP2467</strain>
    </source>
</reference>